<reference evidence="8" key="1">
    <citation type="submission" date="2023-11" db="EMBL/GenBank/DDBJ databases">
        <authorList>
            <person name="Alioto T."/>
            <person name="Alioto T."/>
            <person name="Gomez Garrido J."/>
        </authorList>
    </citation>
    <scope>NUCLEOTIDE SEQUENCE</scope>
</reference>
<dbReference type="GO" id="GO:0016887">
    <property type="term" value="F:ATP hydrolysis activity"/>
    <property type="evidence" value="ECO:0007669"/>
    <property type="project" value="InterPro"/>
</dbReference>
<dbReference type="GO" id="GO:0005524">
    <property type="term" value="F:ATP binding"/>
    <property type="evidence" value="ECO:0007669"/>
    <property type="project" value="UniProtKB-KW"/>
</dbReference>
<keyword evidence="5" id="KW-0496">Mitochondrion</keyword>
<evidence type="ECO:0000256" key="4">
    <source>
        <dbReference type="ARBA" id="ARBA00022840"/>
    </source>
</evidence>
<sequence>MSIEKPPPIPQWFLDHNVKLQTQSVKTNTPNGRARHTKNLRCIDKETGHILFTLPYYTASEESEASHSKKKAKSEQTDVSEKKPLERSFFDNKFEGPQRTASPSKPDLSDAKAESPKEAPRNIVTDEEPYDLLRWAMLEAETSVRAAFDMAALSGGPHSVATSRLDVSLVCPDSHAHDKMDDLVEDLADITQADIVRIDANDVSELAAGYKGSGSDFTEPFSNLAYEVFDGYAFDPRKPGRVVEEEDEDEMDEDEGEDEEDPRTGTDHNPRPGSLLDSLRKALYSRRHQLSKALGKDGVATLPIEMTVSSRMAPGSQSTGFRHEKRQDAIEWLEVRLQALLQSLLDAPRIKRVSTSTHGVGNFGHRISLDSDDRRPQGSLASGEKAPRAPHRELIQDPYQWRSHVTNILNSYLTDQSRRENDNGLSLELTPHDNDISQTGSSGRTIVHVRDLKDFCNSKTGEMVLRNLVSVVQQSRVAGTKVVIVGTTARDAGAGPFIPFDSTIDEDGFRKIQVQPWFDVSKEELFQYGLVGDALELKGCPETSYRRILEINLRHVQSMLRQMRPEDAVDLFSDGAQRQLKLVNHNLLGQKVLSFDLVQRLVLTAIGLSRTYMESDVVNAGHLALAAYVTTMSDQKERDWMSMKSHASTSATHVDPETKEGLSADTLGPAKAQAKIDKLKKSCNTHESRLLPGVVDAQNIKIGFNEVHAPTETLDALKTLTSLSLLRPDAFKYGVLAADRLPGLMLYGPPGTGKTLLAKAVAKESRATVLEISGAQIYEKYVGEGEKMVRAVFSLAKKLSPCIVFIDEGDAIFGSRSSAGNRNTHREIINQFLREWDGMDANHNVFIMVASNRPFDIDDAVLRRLPRRLLVDLPVAKDRESILKIHLKDEALDETVSLPDLAEQTPLYSGSDLKNLCVAAALACVREENELVNSKQDSPDFKLPEKRTLSSRHFEKAIKEISASISEDMSSLTAIRKFDEQYGDRRGRRKRPAYGFGMGDGSVDESAARVRQSPPPP</sequence>
<dbReference type="GO" id="GO:0005741">
    <property type="term" value="C:mitochondrial outer membrane"/>
    <property type="evidence" value="ECO:0007669"/>
    <property type="project" value="UniProtKB-SubCell"/>
</dbReference>
<dbReference type="InterPro" id="IPR051701">
    <property type="entry name" value="Mito_OM_Translocase_MSP1"/>
</dbReference>
<dbReference type="InterPro" id="IPR003593">
    <property type="entry name" value="AAA+_ATPase"/>
</dbReference>
<feature type="compositionally biased region" description="Basic and acidic residues" evidence="6">
    <location>
        <begin position="367"/>
        <end position="376"/>
    </location>
</feature>
<dbReference type="InterPro" id="IPR003959">
    <property type="entry name" value="ATPase_AAA_core"/>
</dbReference>
<evidence type="ECO:0000256" key="6">
    <source>
        <dbReference type="SAM" id="MobiDB-lite"/>
    </source>
</evidence>
<feature type="compositionally biased region" description="Acidic residues" evidence="6">
    <location>
        <begin position="244"/>
        <end position="261"/>
    </location>
</feature>
<keyword evidence="9" id="KW-1185">Reference proteome</keyword>
<dbReference type="PANTHER" id="PTHR45644:SF56">
    <property type="entry name" value="AAA ATPASE, PUTATIVE (AFU_ORTHOLOGUE AFUA_2G12920)-RELATED"/>
    <property type="match status" value="1"/>
</dbReference>
<evidence type="ECO:0000259" key="7">
    <source>
        <dbReference type="SMART" id="SM00382"/>
    </source>
</evidence>
<keyword evidence="2" id="KW-0547">Nucleotide-binding</keyword>
<organism evidence="8 9">
    <name type="scientific">Lecanosticta acicola</name>
    <dbReference type="NCBI Taxonomy" id="111012"/>
    <lineage>
        <taxon>Eukaryota</taxon>
        <taxon>Fungi</taxon>
        <taxon>Dikarya</taxon>
        <taxon>Ascomycota</taxon>
        <taxon>Pezizomycotina</taxon>
        <taxon>Dothideomycetes</taxon>
        <taxon>Dothideomycetidae</taxon>
        <taxon>Mycosphaerellales</taxon>
        <taxon>Mycosphaerellaceae</taxon>
        <taxon>Lecanosticta</taxon>
    </lineage>
</organism>
<dbReference type="InterPro" id="IPR041569">
    <property type="entry name" value="AAA_lid_3"/>
</dbReference>
<evidence type="ECO:0000313" key="9">
    <source>
        <dbReference type="Proteomes" id="UP001296104"/>
    </source>
</evidence>
<dbReference type="SMART" id="SM00382">
    <property type="entry name" value="AAA"/>
    <property type="match status" value="1"/>
</dbReference>
<feature type="compositionally biased region" description="Basic and acidic residues" evidence="6">
    <location>
        <begin position="385"/>
        <end position="395"/>
    </location>
</feature>
<feature type="region of interest" description="Disordered" evidence="6">
    <location>
        <begin position="978"/>
        <end position="1017"/>
    </location>
</feature>
<dbReference type="InterPro" id="IPR027417">
    <property type="entry name" value="P-loop_NTPase"/>
</dbReference>
<dbReference type="AlphaFoldDB" id="A0AAI8YWN7"/>
<dbReference type="InterPro" id="IPR003960">
    <property type="entry name" value="ATPase_AAA_CS"/>
</dbReference>
<proteinExistence type="predicted"/>
<feature type="region of interest" description="Disordered" evidence="6">
    <location>
        <begin position="422"/>
        <end position="441"/>
    </location>
</feature>
<feature type="region of interest" description="Disordered" evidence="6">
    <location>
        <begin position="237"/>
        <end position="275"/>
    </location>
</feature>
<dbReference type="Pfam" id="PF17862">
    <property type="entry name" value="AAA_lid_3"/>
    <property type="match status" value="1"/>
</dbReference>
<comment type="caution">
    <text evidence="8">The sequence shown here is derived from an EMBL/GenBank/DDBJ whole genome shotgun (WGS) entry which is preliminary data.</text>
</comment>
<feature type="region of interest" description="Disordered" evidence="6">
    <location>
        <begin position="361"/>
        <end position="397"/>
    </location>
</feature>
<name>A0AAI8YWN7_9PEZI</name>
<keyword evidence="3" id="KW-0472">Membrane</keyword>
<dbReference type="SUPFAM" id="SSF52540">
    <property type="entry name" value="P-loop containing nucleoside triphosphate hydrolases"/>
    <property type="match status" value="1"/>
</dbReference>
<accession>A0AAI8YWN7</accession>
<dbReference type="Gene3D" id="1.10.8.60">
    <property type="match status" value="1"/>
</dbReference>
<dbReference type="Gene3D" id="3.40.50.300">
    <property type="entry name" value="P-loop containing nucleotide triphosphate hydrolases"/>
    <property type="match status" value="1"/>
</dbReference>
<feature type="compositionally biased region" description="Basic and acidic residues" evidence="6">
    <location>
        <begin position="107"/>
        <end position="120"/>
    </location>
</feature>
<keyword evidence="4" id="KW-0067">ATP-binding</keyword>
<dbReference type="Pfam" id="PF00004">
    <property type="entry name" value="AAA"/>
    <property type="match status" value="1"/>
</dbReference>
<comment type="subcellular location">
    <subcellularLocation>
        <location evidence="1">Mitochondrion outer membrane</location>
        <topology evidence="1">Single-pass membrane protein</topology>
    </subcellularLocation>
</comment>
<feature type="region of interest" description="Disordered" evidence="6">
    <location>
        <begin position="62"/>
        <end position="122"/>
    </location>
</feature>
<evidence type="ECO:0000256" key="3">
    <source>
        <dbReference type="ARBA" id="ARBA00022787"/>
    </source>
</evidence>
<evidence type="ECO:0000256" key="1">
    <source>
        <dbReference type="ARBA" id="ARBA00004572"/>
    </source>
</evidence>
<keyword evidence="3" id="KW-1000">Mitochondrion outer membrane</keyword>
<feature type="compositionally biased region" description="Basic and acidic residues" evidence="6">
    <location>
        <begin position="73"/>
        <end position="96"/>
    </location>
</feature>
<dbReference type="PANTHER" id="PTHR45644">
    <property type="entry name" value="AAA ATPASE, PUTATIVE (AFU_ORTHOLOGUE AFUA_2G12920)-RELATED-RELATED"/>
    <property type="match status" value="1"/>
</dbReference>
<dbReference type="PROSITE" id="PS00674">
    <property type="entry name" value="AAA"/>
    <property type="match status" value="1"/>
</dbReference>
<dbReference type="InterPro" id="IPR056027">
    <property type="entry name" value="DUF7608"/>
</dbReference>
<dbReference type="EMBL" id="CAVMBE010000016">
    <property type="protein sequence ID" value="CAK3956830.1"/>
    <property type="molecule type" value="Genomic_DNA"/>
</dbReference>
<gene>
    <name evidence="8" type="ORF">LECACI_7A003362</name>
</gene>
<protein>
    <submittedName>
        <fullName evidence="8">ATPase family AAA domain-containing 1</fullName>
    </submittedName>
</protein>
<evidence type="ECO:0000313" key="8">
    <source>
        <dbReference type="EMBL" id="CAK3956830.1"/>
    </source>
</evidence>
<dbReference type="CDD" id="cd19481">
    <property type="entry name" value="RecA-like_protease"/>
    <property type="match status" value="1"/>
</dbReference>
<dbReference type="Proteomes" id="UP001296104">
    <property type="component" value="Unassembled WGS sequence"/>
</dbReference>
<evidence type="ECO:0000256" key="2">
    <source>
        <dbReference type="ARBA" id="ARBA00022741"/>
    </source>
</evidence>
<evidence type="ECO:0000256" key="5">
    <source>
        <dbReference type="ARBA" id="ARBA00023128"/>
    </source>
</evidence>
<dbReference type="Pfam" id="PF24581">
    <property type="entry name" value="DUF7608"/>
    <property type="match status" value="1"/>
</dbReference>
<feature type="domain" description="AAA+ ATPase" evidence="7">
    <location>
        <begin position="740"/>
        <end position="875"/>
    </location>
</feature>